<name>A0A7I9VNS4_9BACT</name>
<evidence type="ECO:0000256" key="2">
    <source>
        <dbReference type="ARBA" id="ARBA00022679"/>
    </source>
</evidence>
<comment type="caution">
    <text evidence="4">The sequence shown here is derived from an EMBL/GenBank/DDBJ whole genome shotgun (WGS) entry which is preliminary data.</text>
</comment>
<accession>A0A7I9VNS4</accession>
<protein>
    <submittedName>
        <fullName evidence="4">Polysaccharide biosynthesis protein</fullName>
    </submittedName>
</protein>
<evidence type="ECO:0000259" key="3">
    <source>
        <dbReference type="Pfam" id="PF13439"/>
    </source>
</evidence>
<dbReference type="PANTHER" id="PTHR12526:SF510">
    <property type="entry name" value="D-INOSITOL 3-PHOSPHATE GLYCOSYLTRANSFERASE"/>
    <property type="match status" value="1"/>
</dbReference>
<dbReference type="InterPro" id="IPR028098">
    <property type="entry name" value="Glyco_trans_4-like_N"/>
</dbReference>
<keyword evidence="2" id="KW-0808">Transferase</keyword>
<keyword evidence="1" id="KW-0328">Glycosyltransferase</keyword>
<dbReference type="Proteomes" id="UP000503640">
    <property type="component" value="Unassembled WGS sequence"/>
</dbReference>
<organism evidence="4 5">
    <name type="scientific">Anaeromyxobacter diazotrophicus</name>
    <dbReference type="NCBI Taxonomy" id="2590199"/>
    <lineage>
        <taxon>Bacteria</taxon>
        <taxon>Pseudomonadati</taxon>
        <taxon>Myxococcota</taxon>
        <taxon>Myxococcia</taxon>
        <taxon>Myxococcales</taxon>
        <taxon>Cystobacterineae</taxon>
        <taxon>Anaeromyxobacteraceae</taxon>
        <taxon>Anaeromyxobacter</taxon>
    </lineage>
</organism>
<gene>
    <name evidence="4" type="ORF">AMYX_23680</name>
</gene>
<dbReference type="EMBL" id="BJTG01000005">
    <property type="protein sequence ID" value="GEJ57627.1"/>
    <property type="molecule type" value="Genomic_DNA"/>
</dbReference>
<dbReference type="AlphaFoldDB" id="A0A7I9VNS4"/>
<dbReference type="GO" id="GO:0016757">
    <property type="term" value="F:glycosyltransferase activity"/>
    <property type="evidence" value="ECO:0007669"/>
    <property type="project" value="UniProtKB-KW"/>
</dbReference>
<evidence type="ECO:0000313" key="4">
    <source>
        <dbReference type="EMBL" id="GEJ57627.1"/>
    </source>
</evidence>
<dbReference type="SUPFAM" id="SSF53756">
    <property type="entry name" value="UDP-Glycosyltransferase/glycogen phosphorylase"/>
    <property type="match status" value="1"/>
</dbReference>
<evidence type="ECO:0000256" key="1">
    <source>
        <dbReference type="ARBA" id="ARBA00022676"/>
    </source>
</evidence>
<dbReference type="CDD" id="cd03801">
    <property type="entry name" value="GT4_PimA-like"/>
    <property type="match status" value="1"/>
</dbReference>
<dbReference type="Pfam" id="PF13439">
    <property type="entry name" value="Glyco_transf_4"/>
    <property type="match status" value="1"/>
</dbReference>
<feature type="domain" description="Glycosyltransferase subfamily 4-like N-terminal" evidence="3">
    <location>
        <begin position="56"/>
        <end position="176"/>
    </location>
</feature>
<keyword evidence="5" id="KW-1185">Reference proteome</keyword>
<evidence type="ECO:0000313" key="5">
    <source>
        <dbReference type="Proteomes" id="UP000503640"/>
    </source>
</evidence>
<sequence>MTPGGSGAQPAAPAPPRLRVLMVGPDPKMKGGIASVAATYLGSEYAQRVALRYHASTVEGGKLRKAWRSAGALLRFPAAARAFRPDVVHLHYASRLSFYRKLAYLLVAKALRLPTVVHGHSGTFPDFRDASALNARCVKLFLERADACIALSSTWQAVLAGYAPGARIHVVPNPVEAPELEAAAGAPGPGGEQVVLCLGRLGQAKGTYDLLRAIPLVLQSAPAARFVLAGDGAVEEVRRRVRALGLERAVELPGWVAGEAKLRQLARCAVYVLPSYREGMPVSILEAMAAGKPVVATPVGAVPELVEEGVNGYLVPAGDAAALAARVAALLLDAPLRRAQGERNRAKVAASYSMSAVAGRLIAVYESVRRA</sequence>
<dbReference type="PANTHER" id="PTHR12526">
    <property type="entry name" value="GLYCOSYLTRANSFERASE"/>
    <property type="match status" value="1"/>
</dbReference>
<reference evidence="5" key="1">
    <citation type="journal article" date="2020" name="Appl. Environ. Microbiol.">
        <title>Diazotrophic Anaeromyxobacter Isolates from Soils.</title>
        <authorList>
            <person name="Masuda Y."/>
            <person name="Yamanaka H."/>
            <person name="Xu Z.X."/>
            <person name="Shiratori Y."/>
            <person name="Aono T."/>
            <person name="Amachi S."/>
            <person name="Senoo K."/>
            <person name="Itoh H."/>
        </authorList>
    </citation>
    <scope>NUCLEOTIDE SEQUENCE [LARGE SCALE GENOMIC DNA]</scope>
    <source>
        <strain evidence="5">R267</strain>
    </source>
</reference>
<dbReference type="Gene3D" id="3.40.50.2000">
    <property type="entry name" value="Glycogen Phosphorylase B"/>
    <property type="match status" value="2"/>
</dbReference>
<dbReference type="Pfam" id="PF13692">
    <property type="entry name" value="Glyco_trans_1_4"/>
    <property type="match status" value="1"/>
</dbReference>
<proteinExistence type="predicted"/>